<dbReference type="PROSITE" id="PS00080">
    <property type="entry name" value="MULTICOPPER_OXIDASE2"/>
    <property type="match status" value="1"/>
</dbReference>
<dbReference type="InterPro" id="IPR001117">
    <property type="entry name" value="Cu-oxidase_2nd"/>
</dbReference>
<feature type="signal peptide" evidence="7">
    <location>
        <begin position="1"/>
        <end position="21"/>
    </location>
</feature>
<keyword evidence="12" id="KW-1185">Reference proteome</keyword>
<dbReference type="Pfam" id="PF00394">
    <property type="entry name" value="Cu-oxidase"/>
    <property type="match status" value="1"/>
</dbReference>
<feature type="domain" description="Plastocyanin-like" evidence="10">
    <location>
        <begin position="40"/>
        <end position="158"/>
    </location>
</feature>
<proteinExistence type="inferred from homology"/>
<reference evidence="11 12" key="1">
    <citation type="journal article" date="2019" name="Nat. Ecol. Evol.">
        <title>Megaphylogeny resolves global patterns of mushroom evolution.</title>
        <authorList>
            <person name="Varga T."/>
            <person name="Krizsan K."/>
            <person name="Foldi C."/>
            <person name="Dima B."/>
            <person name="Sanchez-Garcia M."/>
            <person name="Sanchez-Ramirez S."/>
            <person name="Szollosi G.J."/>
            <person name="Szarkandi J.G."/>
            <person name="Papp V."/>
            <person name="Albert L."/>
            <person name="Andreopoulos W."/>
            <person name="Angelini C."/>
            <person name="Antonin V."/>
            <person name="Barry K.W."/>
            <person name="Bougher N.L."/>
            <person name="Buchanan P."/>
            <person name="Buyck B."/>
            <person name="Bense V."/>
            <person name="Catcheside P."/>
            <person name="Chovatia M."/>
            <person name="Cooper J."/>
            <person name="Damon W."/>
            <person name="Desjardin D."/>
            <person name="Finy P."/>
            <person name="Geml J."/>
            <person name="Haridas S."/>
            <person name="Hughes K."/>
            <person name="Justo A."/>
            <person name="Karasinski D."/>
            <person name="Kautmanova I."/>
            <person name="Kiss B."/>
            <person name="Kocsube S."/>
            <person name="Kotiranta H."/>
            <person name="LaButti K.M."/>
            <person name="Lechner B.E."/>
            <person name="Liimatainen K."/>
            <person name="Lipzen A."/>
            <person name="Lukacs Z."/>
            <person name="Mihaltcheva S."/>
            <person name="Morgado L.N."/>
            <person name="Niskanen T."/>
            <person name="Noordeloos M.E."/>
            <person name="Ohm R.A."/>
            <person name="Ortiz-Santana B."/>
            <person name="Ovrebo C."/>
            <person name="Racz N."/>
            <person name="Riley R."/>
            <person name="Savchenko A."/>
            <person name="Shiryaev A."/>
            <person name="Soop K."/>
            <person name="Spirin V."/>
            <person name="Szebenyi C."/>
            <person name="Tomsovsky M."/>
            <person name="Tulloss R.E."/>
            <person name="Uehling J."/>
            <person name="Grigoriev I.V."/>
            <person name="Vagvolgyi C."/>
            <person name="Papp T."/>
            <person name="Martin F.M."/>
            <person name="Miettinen O."/>
            <person name="Hibbett D.S."/>
            <person name="Nagy L.G."/>
        </authorList>
    </citation>
    <scope>NUCLEOTIDE SEQUENCE [LARGE SCALE GENOMIC DNA]</scope>
    <source>
        <strain evidence="11 12">CBS 121175</strain>
    </source>
</reference>
<dbReference type="InterPro" id="IPR045087">
    <property type="entry name" value="Cu-oxidase_fam"/>
</dbReference>
<feature type="domain" description="Plastocyanin-like" evidence="8">
    <location>
        <begin position="170"/>
        <end position="317"/>
    </location>
</feature>
<dbReference type="EMBL" id="ML210361">
    <property type="protein sequence ID" value="TFK19092.1"/>
    <property type="molecule type" value="Genomic_DNA"/>
</dbReference>
<evidence type="ECO:0000256" key="3">
    <source>
        <dbReference type="ARBA" id="ARBA00023002"/>
    </source>
</evidence>
<dbReference type="GO" id="GO:0016491">
    <property type="term" value="F:oxidoreductase activity"/>
    <property type="evidence" value="ECO:0007669"/>
    <property type="project" value="UniProtKB-KW"/>
</dbReference>
<dbReference type="AlphaFoldDB" id="A0A5C3KGF1"/>
<evidence type="ECO:0000259" key="9">
    <source>
        <dbReference type="Pfam" id="PF07731"/>
    </source>
</evidence>
<dbReference type="PANTHER" id="PTHR11709">
    <property type="entry name" value="MULTI-COPPER OXIDASE"/>
    <property type="match status" value="1"/>
</dbReference>
<accession>A0A5C3KGF1</accession>
<dbReference type="InterPro" id="IPR008972">
    <property type="entry name" value="Cupredoxin"/>
</dbReference>
<dbReference type="InterPro" id="IPR033138">
    <property type="entry name" value="Cu_oxidase_CS"/>
</dbReference>
<dbReference type="Gene3D" id="2.60.40.420">
    <property type="entry name" value="Cupredoxins - blue copper proteins"/>
    <property type="match status" value="3"/>
</dbReference>
<dbReference type="InterPro" id="IPR011707">
    <property type="entry name" value="Cu-oxidase-like_N"/>
</dbReference>
<dbReference type="InterPro" id="IPR002355">
    <property type="entry name" value="Cu_oxidase_Cu_BS"/>
</dbReference>
<evidence type="ECO:0000256" key="1">
    <source>
        <dbReference type="ARBA" id="ARBA00010609"/>
    </source>
</evidence>
<dbReference type="InterPro" id="IPR011706">
    <property type="entry name" value="Cu-oxidase_C"/>
</dbReference>
<evidence type="ECO:0000259" key="8">
    <source>
        <dbReference type="Pfam" id="PF00394"/>
    </source>
</evidence>
<sequence length="534" mass="58067">MQAFLTLAILSASLAPPFTQAQTSVSTTMGPVGTMIVANKVVGPDGHDRPVVVVNDVHPGPLITAKKGDTFQITVVNNLEDATMLRQTSVHWHGVFQHASAWADGPEGVTQCPIAQSGESFIYRFTCGQDAGTYWYHSHFGTQYCDGLRGPMVVYDPDDPHLALYDVDNENTVLTLADWYHTPAPWVVLPARAEATLINGKGRQPGNTNSTLEIVNVEPNRRYRFRLVSLSCDPNYLFSIDGHNLTVIEVDGQSVQPLHGVASIQTFAGQRYSFILNTHDKTIDNYWIRALPNVGAGSLPDGYEGGVNSAILRYVGAPDVEPNTSENNGYRLLEADLRSLLNPQAPGGSDPADLSINLALGFDLDSRKWTVDGATWVSPTEPVLVQMMNGVPPSEILPAGSIRVLPRNKVVEVSIPSLLVGGPHPFHLHGHAFSVIRSAGSALYNYENPIRRDVVSIGSDPTDNVTIRFVTDNPGPWFFHCHIEFHLHGGLAIVFAEATEDVPRVSAPPVEWNSLCTKYGSLSAEQTELTPPSV</sequence>
<evidence type="ECO:0000256" key="2">
    <source>
        <dbReference type="ARBA" id="ARBA00022723"/>
    </source>
</evidence>
<organism evidence="11 12">
    <name type="scientific">Coprinopsis marcescibilis</name>
    <name type="common">Agaric fungus</name>
    <name type="synonym">Psathyrella marcescibilis</name>
    <dbReference type="NCBI Taxonomy" id="230819"/>
    <lineage>
        <taxon>Eukaryota</taxon>
        <taxon>Fungi</taxon>
        <taxon>Dikarya</taxon>
        <taxon>Basidiomycota</taxon>
        <taxon>Agaricomycotina</taxon>
        <taxon>Agaricomycetes</taxon>
        <taxon>Agaricomycetidae</taxon>
        <taxon>Agaricales</taxon>
        <taxon>Agaricineae</taxon>
        <taxon>Psathyrellaceae</taxon>
        <taxon>Coprinopsis</taxon>
    </lineage>
</organism>
<keyword evidence="3" id="KW-0560">Oxidoreductase</keyword>
<evidence type="ECO:0000256" key="4">
    <source>
        <dbReference type="ARBA" id="ARBA00023008"/>
    </source>
</evidence>
<keyword evidence="5" id="KW-1015">Disulfide bond</keyword>
<dbReference type="Proteomes" id="UP000307440">
    <property type="component" value="Unassembled WGS sequence"/>
</dbReference>
<evidence type="ECO:0000313" key="12">
    <source>
        <dbReference type="Proteomes" id="UP000307440"/>
    </source>
</evidence>
<dbReference type="Pfam" id="PF07731">
    <property type="entry name" value="Cu-oxidase_2"/>
    <property type="match status" value="1"/>
</dbReference>
<evidence type="ECO:0000256" key="5">
    <source>
        <dbReference type="ARBA" id="ARBA00023157"/>
    </source>
</evidence>
<dbReference type="CDD" id="cd13903">
    <property type="entry name" value="CuRO_3_Tv-LCC_like"/>
    <property type="match status" value="1"/>
</dbReference>
<dbReference type="STRING" id="230819.A0A5C3KGF1"/>
<evidence type="ECO:0000259" key="10">
    <source>
        <dbReference type="Pfam" id="PF07732"/>
    </source>
</evidence>
<feature type="chain" id="PRO_5022933218" evidence="7">
    <location>
        <begin position="22"/>
        <end position="534"/>
    </location>
</feature>
<dbReference type="PANTHER" id="PTHR11709:SF511">
    <property type="entry name" value="LACCASE"/>
    <property type="match status" value="1"/>
</dbReference>
<dbReference type="FunFam" id="2.60.40.420:FF:000045">
    <property type="entry name" value="Laccase 2"/>
    <property type="match status" value="1"/>
</dbReference>
<dbReference type="SUPFAM" id="SSF49503">
    <property type="entry name" value="Cupredoxins"/>
    <property type="match status" value="3"/>
</dbReference>
<protein>
    <submittedName>
        <fullName evidence="11">Laccase 5</fullName>
    </submittedName>
</protein>
<name>A0A5C3KGF1_COPMA</name>
<keyword evidence="7" id="KW-0732">Signal</keyword>
<comment type="similarity">
    <text evidence="1">Belongs to the multicopper oxidase family.</text>
</comment>
<evidence type="ECO:0000256" key="6">
    <source>
        <dbReference type="ARBA" id="ARBA00023180"/>
    </source>
</evidence>
<gene>
    <name evidence="11" type="ORF">FA15DRAFT_709309</name>
</gene>
<dbReference type="OrthoDB" id="2121828at2759"/>
<evidence type="ECO:0000313" key="11">
    <source>
        <dbReference type="EMBL" id="TFK19092.1"/>
    </source>
</evidence>
<dbReference type="Pfam" id="PF07732">
    <property type="entry name" value="Cu-oxidase_3"/>
    <property type="match status" value="1"/>
</dbReference>
<feature type="domain" description="Plastocyanin-like" evidence="9">
    <location>
        <begin position="377"/>
        <end position="500"/>
    </location>
</feature>
<dbReference type="PROSITE" id="PS00079">
    <property type="entry name" value="MULTICOPPER_OXIDASE1"/>
    <property type="match status" value="2"/>
</dbReference>
<evidence type="ECO:0000256" key="7">
    <source>
        <dbReference type="SAM" id="SignalP"/>
    </source>
</evidence>
<dbReference type="GO" id="GO:0005507">
    <property type="term" value="F:copper ion binding"/>
    <property type="evidence" value="ECO:0007669"/>
    <property type="project" value="InterPro"/>
</dbReference>
<keyword evidence="2" id="KW-0479">Metal-binding</keyword>
<keyword evidence="6" id="KW-0325">Glycoprotein</keyword>
<keyword evidence="4" id="KW-0186">Copper</keyword>